<protein>
    <submittedName>
        <fullName evidence="1">Uncharacterized protein</fullName>
    </submittedName>
</protein>
<evidence type="ECO:0000313" key="1">
    <source>
        <dbReference type="EMBL" id="CAD7438292.1"/>
    </source>
</evidence>
<sequence>MSNGWWEGEGCWVNVLAYPYRHSPLLTRQAGCSGLMGMTEAFKAINQLVRFRPLAATSCVHPTEIRTSITPSSAVEFNTTSAVRVEYYVNENTFKERLQLYFIKNQRSKFLAKSSGLDPRHLQIFCEAVCLERGQLCLVRTIN</sequence>
<proteinExistence type="predicted"/>
<name>A0A7R9ENU3_9NEOP</name>
<dbReference type="AlphaFoldDB" id="A0A7R9ENU3"/>
<dbReference type="EMBL" id="OD564432">
    <property type="protein sequence ID" value="CAD7438292.1"/>
    <property type="molecule type" value="Genomic_DNA"/>
</dbReference>
<accession>A0A7R9ENU3</accession>
<gene>
    <name evidence="1" type="ORF">TBIB3V08_LOCUS886</name>
</gene>
<reference evidence="1" key="1">
    <citation type="submission" date="2020-11" db="EMBL/GenBank/DDBJ databases">
        <authorList>
            <person name="Tran Van P."/>
        </authorList>
    </citation>
    <scope>NUCLEOTIDE SEQUENCE</scope>
</reference>
<organism evidence="1">
    <name type="scientific">Timema bartmani</name>
    <dbReference type="NCBI Taxonomy" id="61472"/>
    <lineage>
        <taxon>Eukaryota</taxon>
        <taxon>Metazoa</taxon>
        <taxon>Ecdysozoa</taxon>
        <taxon>Arthropoda</taxon>
        <taxon>Hexapoda</taxon>
        <taxon>Insecta</taxon>
        <taxon>Pterygota</taxon>
        <taxon>Neoptera</taxon>
        <taxon>Polyneoptera</taxon>
        <taxon>Phasmatodea</taxon>
        <taxon>Timematodea</taxon>
        <taxon>Timematoidea</taxon>
        <taxon>Timematidae</taxon>
        <taxon>Timema</taxon>
    </lineage>
</organism>